<protein>
    <recommendedName>
        <fullName evidence="2">type I protein arginine methyltransferase</fullName>
        <ecNumber evidence="2">2.1.1.319</ecNumber>
    </recommendedName>
</protein>
<feature type="region of interest" description="Disordered" evidence="13">
    <location>
        <begin position="1"/>
        <end position="30"/>
    </location>
</feature>
<dbReference type="FunFam" id="3.40.50.150:FF:000003">
    <property type="entry name" value="Blast:Protein arginine N-methyltransferase 1"/>
    <property type="match status" value="1"/>
</dbReference>
<dbReference type="AlphaFoldDB" id="A0A9Q0MPV9"/>
<dbReference type="FunFam" id="2.70.160.11:FF:000001">
    <property type="entry name" value="Blast:Protein arginine N-methyltransferase 1"/>
    <property type="match status" value="1"/>
</dbReference>
<reference evidence="16" key="1">
    <citation type="submission" date="2022-07" db="EMBL/GenBank/DDBJ databases">
        <authorList>
            <person name="Trinca V."/>
            <person name="Uliana J.V.C."/>
            <person name="Torres T.T."/>
            <person name="Ward R.J."/>
            <person name="Monesi N."/>
        </authorList>
    </citation>
    <scope>NUCLEOTIDE SEQUENCE</scope>
    <source>
        <strain evidence="16">HSMRA1968</strain>
        <tissue evidence="16">Whole embryos</tissue>
    </source>
</reference>
<dbReference type="Pfam" id="PF06325">
    <property type="entry name" value="PrmA"/>
    <property type="match status" value="1"/>
</dbReference>
<evidence type="ECO:0000313" key="17">
    <source>
        <dbReference type="Proteomes" id="UP001151699"/>
    </source>
</evidence>
<evidence type="ECO:0000259" key="15">
    <source>
        <dbReference type="Pfam" id="PF22528"/>
    </source>
</evidence>
<evidence type="ECO:0000256" key="6">
    <source>
        <dbReference type="ARBA" id="ARBA00022691"/>
    </source>
</evidence>
<evidence type="ECO:0000256" key="1">
    <source>
        <dbReference type="ARBA" id="ARBA00004514"/>
    </source>
</evidence>
<feature type="compositionally biased region" description="Acidic residues" evidence="13">
    <location>
        <begin position="20"/>
        <end position="30"/>
    </location>
</feature>
<keyword evidence="6 12" id="KW-0949">S-adenosyl-L-methionine</keyword>
<feature type="domain" description="Protein arginine N-methyltransferase" evidence="15">
    <location>
        <begin position="333"/>
        <end position="487"/>
    </location>
</feature>
<dbReference type="CDD" id="cd02440">
    <property type="entry name" value="AdoMet_MTases"/>
    <property type="match status" value="1"/>
</dbReference>
<evidence type="ECO:0000313" key="16">
    <source>
        <dbReference type="EMBL" id="KAJ6635838.1"/>
    </source>
</evidence>
<dbReference type="SUPFAM" id="SSF57667">
    <property type="entry name" value="beta-beta-alpha zinc fingers"/>
    <property type="match status" value="1"/>
</dbReference>
<evidence type="ECO:0000256" key="11">
    <source>
        <dbReference type="ARBA" id="ARBA00049303"/>
    </source>
</evidence>
<comment type="subcellular location">
    <subcellularLocation>
        <location evidence="1">Cytoplasm</location>
        <location evidence="1">Cytosol</location>
    </subcellularLocation>
</comment>
<dbReference type="PANTHER" id="PTHR11006:SF53">
    <property type="entry name" value="PROTEIN ARGININE N-METHYLTRANSFERASE 3"/>
    <property type="match status" value="1"/>
</dbReference>
<sequence>MSDEDLPKLCSEYDWRDSSSDEEGWTEIDPEDDERNRAVCLFCSYDFNSVKQAMEHVKYEHDVDFRTMQKKLKMDQYSYIKMINYIRTKNVGPEVIAKAKKSLWKDEIYLKPHDEDDEWLTFDFESLGFPNGYNWPKEQQQIRELCKEALQKTLLLKQASEDMEALRKSIRGFVEREPDYRENEKNELRPKVSDTQDNGYFETYAHYGIHHDMLSDEVRTCSYRDAIMKNEETFKDKMVMDLGCGTAILSMFSSKAGAKQVFSIDQSDIIYHAMDILIKGRLEDTTLPVDKVDIIVSEWMGYFLLFEGMLDSVIYARDHHLSPNGLLMPNRCKIFLLGHGDVERHQKLISFWNNVYGFDMKCLKKEVLREASIEVCDAKYVLTEPIVIADLDIMKVDLNYSNFTSEFTLNVKTTGELTSLVGYFDTFFELPNQVEFSTSPHTTATHWKQTVFYLEDSVTVSAGDVVKGTFRCRRDPKDARSLIITVDLFGKTMKYHLN</sequence>
<dbReference type="GO" id="GO:0032259">
    <property type="term" value="P:methylation"/>
    <property type="evidence" value="ECO:0007669"/>
    <property type="project" value="UniProtKB-KW"/>
</dbReference>
<dbReference type="InterPro" id="IPR029063">
    <property type="entry name" value="SAM-dependent_MTases_sf"/>
</dbReference>
<evidence type="ECO:0000256" key="2">
    <source>
        <dbReference type="ARBA" id="ARBA00011925"/>
    </source>
</evidence>
<proteinExistence type="predicted"/>
<organism evidence="16 17">
    <name type="scientific">Pseudolycoriella hygida</name>
    <dbReference type="NCBI Taxonomy" id="35572"/>
    <lineage>
        <taxon>Eukaryota</taxon>
        <taxon>Metazoa</taxon>
        <taxon>Ecdysozoa</taxon>
        <taxon>Arthropoda</taxon>
        <taxon>Hexapoda</taxon>
        <taxon>Insecta</taxon>
        <taxon>Pterygota</taxon>
        <taxon>Neoptera</taxon>
        <taxon>Endopterygota</taxon>
        <taxon>Diptera</taxon>
        <taxon>Nematocera</taxon>
        <taxon>Sciaroidea</taxon>
        <taxon>Sciaridae</taxon>
        <taxon>Pseudolycoriella</taxon>
    </lineage>
</organism>
<evidence type="ECO:0000256" key="8">
    <source>
        <dbReference type="ARBA" id="ARBA00022771"/>
    </source>
</evidence>
<keyword evidence="9" id="KW-0862">Zinc</keyword>
<evidence type="ECO:0000256" key="4">
    <source>
        <dbReference type="ARBA" id="ARBA00022603"/>
    </source>
</evidence>
<feature type="compositionally biased region" description="Basic and acidic residues" evidence="13">
    <location>
        <begin position="1"/>
        <end position="19"/>
    </location>
</feature>
<dbReference type="Pfam" id="PF22528">
    <property type="entry name" value="PRMT_C"/>
    <property type="match status" value="1"/>
</dbReference>
<dbReference type="PROSITE" id="PS51678">
    <property type="entry name" value="SAM_MT_PRMT"/>
    <property type="match status" value="1"/>
</dbReference>
<dbReference type="EC" id="2.1.1.319" evidence="2"/>
<feature type="domain" description="Protein arginine N-methyltransferase 3-like C2H2 zinc finger" evidence="14">
    <location>
        <begin position="69"/>
        <end position="112"/>
    </location>
</feature>
<dbReference type="GO" id="GO:0005829">
    <property type="term" value="C:cytosol"/>
    <property type="evidence" value="ECO:0007669"/>
    <property type="project" value="UniProtKB-SubCell"/>
</dbReference>
<dbReference type="InterPro" id="IPR055135">
    <property type="entry name" value="PRMT_dom"/>
</dbReference>
<name>A0A9Q0MPV9_9DIPT</name>
<keyword evidence="3" id="KW-0963">Cytoplasm</keyword>
<keyword evidence="4 12" id="KW-0489">Methyltransferase</keyword>
<evidence type="ECO:0000256" key="5">
    <source>
        <dbReference type="ARBA" id="ARBA00022679"/>
    </source>
</evidence>
<gene>
    <name evidence="16" type="primary">PRMT3</name>
    <name evidence="16" type="ORF">Bhyg_14424</name>
</gene>
<keyword evidence="5 12" id="KW-0808">Transferase</keyword>
<dbReference type="Gene3D" id="2.70.160.11">
    <property type="entry name" value="Hnrnp arginine n-methyltransferase1"/>
    <property type="match status" value="1"/>
</dbReference>
<dbReference type="GO" id="GO:0042054">
    <property type="term" value="F:histone methyltransferase activity"/>
    <property type="evidence" value="ECO:0007669"/>
    <property type="project" value="TreeGrafter"/>
</dbReference>
<evidence type="ECO:0000256" key="3">
    <source>
        <dbReference type="ARBA" id="ARBA00022490"/>
    </source>
</evidence>
<accession>A0A9Q0MPV9</accession>
<keyword evidence="8" id="KW-0863">Zinc-finger</keyword>
<dbReference type="InterPro" id="IPR036236">
    <property type="entry name" value="Znf_C2H2_sf"/>
</dbReference>
<dbReference type="PANTHER" id="PTHR11006">
    <property type="entry name" value="PROTEIN ARGININE N-METHYLTRANSFERASE"/>
    <property type="match status" value="1"/>
</dbReference>
<dbReference type="SUPFAM" id="SSF53335">
    <property type="entry name" value="S-adenosyl-L-methionine-dependent methyltransferases"/>
    <property type="match status" value="1"/>
</dbReference>
<dbReference type="Gene3D" id="3.40.50.150">
    <property type="entry name" value="Vaccinia Virus protein VP39"/>
    <property type="match status" value="1"/>
</dbReference>
<keyword evidence="7" id="KW-0479">Metal-binding</keyword>
<evidence type="ECO:0000256" key="13">
    <source>
        <dbReference type="SAM" id="MobiDB-lite"/>
    </source>
</evidence>
<evidence type="ECO:0000256" key="9">
    <source>
        <dbReference type="ARBA" id="ARBA00022833"/>
    </source>
</evidence>
<dbReference type="GO" id="GO:0005634">
    <property type="term" value="C:nucleus"/>
    <property type="evidence" value="ECO:0007669"/>
    <property type="project" value="TreeGrafter"/>
</dbReference>
<dbReference type="Pfam" id="PF21137">
    <property type="entry name" value="ANM3_C2H2_Zf"/>
    <property type="match status" value="1"/>
</dbReference>
<evidence type="ECO:0000256" key="10">
    <source>
        <dbReference type="ARBA" id="ARBA00047384"/>
    </source>
</evidence>
<comment type="catalytic activity">
    <reaction evidence="11">
        <text>L-arginyl-[protein] + S-adenosyl-L-methionine = N(omega)-methyl-L-arginyl-[protein] + S-adenosyl-L-homocysteine + H(+)</text>
        <dbReference type="Rhea" id="RHEA:48100"/>
        <dbReference type="Rhea" id="RHEA-COMP:10532"/>
        <dbReference type="Rhea" id="RHEA-COMP:11990"/>
        <dbReference type="ChEBI" id="CHEBI:15378"/>
        <dbReference type="ChEBI" id="CHEBI:29965"/>
        <dbReference type="ChEBI" id="CHEBI:57856"/>
        <dbReference type="ChEBI" id="CHEBI:59789"/>
        <dbReference type="ChEBI" id="CHEBI:65280"/>
    </reaction>
    <physiologicalReaction direction="left-to-right" evidence="11">
        <dbReference type="Rhea" id="RHEA:48101"/>
    </physiologicalReaction>
</comment>
<evidence type="ECO:0000259" key="14">
    <source>
        <dbReference type="Pfam" id="PF21137"/>
    </source>
</evidence>
<dbReference type="InterPro" id="IPR049482">
    <property type="entry name" value="ANM3-like_C2H2_Zf"/>
</dbReference>
<dbReference type="GO" id="GO:0008270">
    <property type="term" value="F:zinc ion binding"/>
    <property type="evidence" value="ECO:0007669"/>
    <property type="project" value="UniProtKB-KW"/>
</dbReference>
<dbReference type="Proteomes" id="UP001151699">
    <property type="component" value="Chromosome C"/>
</dbReference>
<dbReference type="EMBL" id="WJQU01000004">
    <property type="protein sequence ID" value="KAJ6635838.1"/>
    <property type="molecule type" value="Genomic_DNA"/>
</dbReference>
<evidence type="ECO:0000256" key="12">
    <source>
        <dbReference type="PROSITE-ProRule" id="PRU01015"/>
    </source>
</evidence>
<comment type="catalytic activity">
    <reaction evidence="10">
        <text>L-arginyl-[protein] + 2 S-adenosyl-L-methionine = N(omega),N(omega)-dimethyl-L-arginyl-[protein] + 2 S-adenosyl-L-homocysteine + 2 H(+)</text>
        <dbReference type="Rhea" id="RHEA:48096"/>
        <dbReference type="Rhea" id="RHEA-COMP:10532"/>
        <dbReference type="Rhea" id="RHEA-COMP:11991"/>
        <dbReference type="ChEBI" id="CHEBI:15378"/>
        <dbReference type="ChEBI" id="CHEBI:29965"/>
        <dbReference type="ChEBI" id="CHEBI:57856"/>
        <dbReference type="ChEBI" id="CHEBI:59789"/>
        <dbReference type="ChEBI" id="CHEBI:61897"/>
        <dbReference type="EC" id="2.1.1.319"/>
    </reaction>
    <physiologicalReaction direction="left-to-right" evidence="10">
        <dbReference type="Rhea" id="RHEA:48097"/>
    </physiologicalReaction>
</comment>
<keyword evidence="17" id="KW-1185">Reference proteome</keyword>
<dbReference type="GO" id="GO:0035242">
    <property type="term" value="F:protein-arginine omega-N asymmetric methyltransferase activity"/>
    <property type="evidence" value="ECO:0007669"/>
    <property type="project" value="UniProtKB-EC"/>
</dbReference>
<dbReference type="InterPro" id="IPR025799">
    <property type="entry name" value="Arg_MeTrfase"/>
</dbReference>
<evidence type="ECO:0000256" key="7">
    <source>
        <dbReference type="ARBA" id="ARBA00022723"/>
    </source>
</evidence>
<comment type="caution">
    <text evidence="16">The sequence shown here is derived from an EMBL/GenBank/DDBJ whole genome shotgun (WGS) entry which is preliminary data.</text>
</comment>
<dbReference type="OrthoDB" id="7848332at2759"/>